<gene>
    <name evidence="2" type="ORF">OLX77_05385</name>
</gene>
<evidence type="ECO:0000313" key="3">
    <source>
        <dbReference type="Proteomes" id="UP001154240"/>
    </source>
</evidence>
<evidence type="ECO:0000256" key="1">
    <source>
        <dbReference type="SAM" id="Phobius"/>
    </source>
</evidence>
<dbReference type="EMBL" id="JAPHEH010000001">
    <property type="protein sequence ID" value="MDG4475593.1"/>
    <property type="molecule type" value="Genomic_DNA"/>
</dbReference>
<protein>
    <submittedName>
        <fullName evidence="2">Uncharacterized protein</fullName>
    </submittedName>
</protein>
<comment type="caution">
    <text evidence="2">The sequence shown here is derived from an EMBL/GenBank/DDBJ whole genome shotgun (WGS) entry which is preliminary data.</text>
</comment>
<keyword evidence="3" id="KW-1185">Reference proteome</keyword>
<reference evidence="2" key="1">
    <citation type="journal article" date="2022" name="bioRxiv">
        <title>Thiovibrio frasassiensisgen. nov., sp. nov., an autotrophic, elemental sulfur disproportionating bacterium isolated from sulfidic karst sediment, and proposal of Thiovibrionaceae fam. nov.</title>
        <authorList>
            <person name="Aronson H."/>
            <person name="Thomas C."/>
            <person name="Bhattacharyya M."/>
            <person name="Eckstein S."/>
            <person name="Jensen S."/>
            <person name="Barco R."/>
            <person name="Macalady J."/>
            <person name="Amend J."/>
        </authorList>
    </citation>
    <scope>NUCLEOTIDE SEQUENCE</scope>
    <source>
        <strain evidence="2">RS19-109</strain>
    </source>
</reference>
<dbReference type="Proteomes" id="UP001154240">
    <property type="component" value="Unassembled WGS sequence"/>
</dbReference>
<evidence type="ECO:0000313" key="2">
    <source>
        <dbReference type="EMBL" id="MDG4475593.1"/>
    </source>
</evidence>
<sequence length="90" mass="10412">MIDILGYINFGYWVSSVLLLGFVIFLWKKKNDILINYNRKMPPPVLFNIGIGIAIVSFLIITISSLRVAVEKKNEANEAQQIEVRERLFR</sequence>
<organism evidence="2 3">
    <name type="scientific">Thiovibrio frasassiensis</name>
    <dbReference type="NCBI Taxonomy" id="2984131"/>
    <lineage>
        <taxon>Bacteria</taxon>
        <taxon>Pseudomonadati</taxon>
        <taxon>Thermodesulfobacteriota</taxon>
        <taxon>Desulfobulbia</taxon>
        <taxon>Desulfobulbales</taxon>
        <taxon>Thiovibrionaceae</taxon>
        <taxon>Thiovibrio</taxon>
    </lineage>
</organism>
<feature type="transmembrane region" description="Helical" evidence="1">
    <location>
        <begin position="47"/>
        <end position="70"/>
    </location>
</feature>
<dbReference type="RefSeq" id="WP_307632566.1">
    <property type="nucleotide sequence ID" value="NZ_JAPHEH010000001.1"/>
</dbReference>
<feature type="transmembrane region" description="Helical" evidence="1">
    <location>
        <begin position="7"/>
        <end position="27"/>
    </location>
</feature>
<keyword evidence="1" id="KW-0472">Membrane</keyword>
<proteinExistence type="predicted"/>
<reference evidence="2" key="2">
    <citation type="submission" date="2022-10" db="EMBL/GenBank/DDBJ databases">
        <authorList>
            <person name="Aronson H.S."/>
        </authorList>
    </citation>
    <scope>NUCLEOTIDE SEQUENCE</scope>
    <source>
        <strain evidence="2">RS19-109</strain>
    </source>
</reference>
<accession>A0A9X4MFT4</accession>
<keyword evidence="1" id="KW-1133">Transmembrane helix</keyword>
<dbReference type="AlphaFoldDB" id="A0A9X4MFT4"/>
<keyword evidence="1" id="KW-0812">Transmembrane</keyword>
<name>A0A9X4MFT4_9BACT</name>